<name>A4BNP1_9GAMM</name>
<protein>
    <submittedName>
        <fullName evidence="1">Uncharacterized protein</fullName>
    </submittedName>
</protein>
<organism evidence="1 2">
    <name type="scientific">Nitrococcus mobilis Nb-231</name>
    <dbReference type="NCBI Taxonomy" id="314278"/>
    <lineage>
        <taxon>Bacteria</taxon>
        <taxon>Pseudomonadati</taxon>
        <taxon>Pseudomonadota</taxon>
        <taxon>Gammaproteobacteria</taxon>
        <taxon>Chromatiales</taxon>
        <taxon>Ectothiorhodospiraceae</taxon>
        <taxon>Nitrococcus</taxon>
    </lineage>
</organism>
<dbReference type="OrthoDB" id="6320928at2"/>
<dbReference type="RefSeq" id="WP_005002238.1">
    <property type="nucleotide sequence ID" value="NZ_CH672427.1"/>
</dbReference>
<dbReference type="AlphaFoldDB" id="A4BNP1"/>
<dbReference type="eggNOG" id="ENOG502ZG0P">
    <property type="taxonomic scope" value="Bacteria"/>
</dbReference>
<dbReference type="Proteomes" id="UP000003374">
    <property type="component" value="Unassembled WGS sequence"/>
</dbReference>
<reference evidence="1 2" key="1">
    <citation type="submission" date="2006-02" db="EMBL/GenBank/DDBJ databases">
        <authorList>
            <person name="Waterbury J."/>
            <person name="Ferriera S."/>
            <person name="Johnson J."/>
            <person name="Kravitz S."/>
            <person name="Halpern A."/>
            <person name="Remington K."/>
            <person name="Beeson K."/>
            <person name="Tran B."/>
            <person name="Rogers Y.-H."/>
            <person name="Friedman R."/>
            <person name="Venter J.C."/>
        </authorList>
    </citation>
    <scope>NUCLEOTIDE SEQUENCE [LARGE SCALE GENOMIC DNA]</scope>
    <source>
        <strain evidence="1 2">Nb-231</strain>
    </source>
</reference>
<proteinExistence type="predicted"/>
<dbReference type="EMBL" id="AAOF01000002">
    <property type="protein sequence ID" value="EAR22840.1"/>
    <property type="molecule type" value="Genomic_DNA"/>
</dbReference>
<dbReference type="HOGENOM" id="CLU_896619_0_0_6"/>
<evidence type="ECO:0000313" key="2">
    <source>
        <dbReference type="Proteomes" id="UP000003374"/>
    </source>
</evidence>
<comment type="caution">
    <text evidence="1">The sequence shown here is derived from an EMBL/GenBank/DDBJ whole genome shotgun (WGS) entry which is preliminary data.</text>
</comment>
<evidence type="ECO:0000313" key="1">
    <source>
        <dbReference type="EMBL" id="EAR22840.1"/>
    </source>
</evidence>
<gene>
    <name evidence="1" type="ORF">NB231_10318</name>
</gene>
<keyword evidence="2" id="KW-1185">Reference proteome</keyword>
<sequence>MSYLQKTHIFSLLHIDIARNSTDDFNLFHDKKKWHQIHHNPFGGPIVLGFQLEAFIEGAVREHRITYQDDILIAQKNLQYSNYQFSFANPVKPEQVIDIKINRSLFSNDLLNPILSNRVSLKSGGKLSMAGYKKESQKPLFLPNPDLPDFKRLINASDREFLGDTGFFIKRKFMNTSNAKNFLAGSLIEQSDYFDEIEGKANFPEMFPCALISCALLENVIKEKLDFKRNPMVYTSHKISIDRHHLSHLKSNDSLHLLVRLIQEDKNSASSLQQTYECYGVINHESLLFRSLVSLVPLTGK</sequence>
<accession>A4BNP1</accession>